<feature type="domain" description="HTH luxR-type" evidence="4">
    <location>
        <begin position="168"/>
        <end position="233"/>
    </location>
</feature>
<evidence type="ECO:0000256" key="2">
    <source>
        <dbReference type="ARBA" id="ARBA00023125"/>
    </source>
</evidence>
<keyword evidence="3" id="KW-0804">Transcription</keyword>
<dbReference type="CDD" id="cd06170">
    <property type="entry name" value="LuxR_C_like"/>
    <property type="match status" value="1"/>
</dbReference>
<dbReference type="EMBL" id="RXOE01000005">
    <property type="protein sequence ID" value="RTQ33023.1"/>
    <property type="molecule type" value="Genomic_DNA"/>
</dbReference>
<dbReference type="PROSITE" id="PS50043">
    <property type="entry name" value="HTH_LUXR_2"/>
    <property type="match status" value="1"/>
</dbReference>
<dbReference type="Pfam" id="PF00196">
    <property type="entry name" value="GerE"/>
    <property type="match status" value="1"/>
</dbReference>
<name>A0A3S0GVS0_9BURK</name>
<proteinExistence type="predicted"/>
<dbReference type="GO" id="GO:0003677">
    <property type="term" value="F:DNA binding"/>
    <property type="evidence" value="ECO:0007669"/>
    <property type="project" value="UniProtKB-KW"/>
</dbReference>
<dbReference type="AlphaFoldDB" id="A0A3S0GVS0"/>
<dbReference type="InterPro" id="IPR005143">
    <property type="entry name" value="TF_LuxR_autoind-bd_dom"/>
</dbReference>
<dbReference type="SMART" id="SM00421">
    <property type="entry name" value="HTH_LUXR"/>
    <property type="match status" value="1"/>
</dbReference>
<evidence type="ECO:0000256" key="1">
    <source>
        <dbReference type="ARBA" id="ARBA00023015"/>
    </source>
</evidence>
<dbReference type="Pfam" id="PF03472">
    <property type="entry name" value="Autoind_bind"/>
    <property type="match status" value="1"/>
</dbReference>
<dbReference type="InterPro" id="IPR016032">
    <property type="entry name" value="Sig_transdc_resp-reg_C-effctor"/>
</dbReference>
<protein>
    <submittedName>
        <fullName evidence="5">LuxR family transcriptional regulator</fullName>
    </submittedName>
</protein>
<dbReference type="InterPro" id="IPR036388">
    <property type="entry name" value="WH-like_DNA-bd_sf"/>
</dbReference>
<dbReference type="SUPFAM" id="SSF46894">
    <property type="entry name" value="C-terminal effector domain of the bipartite response regulators"/>
    <property type="match status" value="1"/>
</dbReference>
<reference evidence="5 6" key="1">
    <citation type="submission" date="2018-12" db="EMBL/GenBank/DDBJ databases">
        <title>The genome of Variovorax gossypii DSM 100435.</title>
        <authorList>
            <person name="Gao J."/>
            <person name="Sun J."/>
        </authorList>
    </citation>
    <scope>NUCLEOTIDE SEQUENCE [LARGE SCALE GENOMIC DNA]</scope>
    <source>
        <strain evidence="5 6">DSM 100435</strain>
    </source>
</reference>
<dbReference type="Gene3D" id="3.30.450.80">
    <property type="entry name" value="Transcription factor LuxR-like, autoinducer-binding domain"/>
    <property type="match status" value="1"/>
</dbReference>
<dbReference type="Gene3D" id="1.10.10.10">
    <property type="entry name" value="Winged helix-like DNA-binding domain superfamily/Winged helix DNA-binding domain"/>
    <property type="match status" value="1"/>
</dbReference>
<organism evidence="5 6">
    <name type="scientific">Variovorax gossypii</name>
    <dbReference type="NCBI Taxonomy" id="1679495"/>
    <lineage>
        <taxon>Bacteria</taxon>
        <taxon>Pseudomonadati</taxon>
        <taxon>Pseudomonadota</taxon>
        <taxon>Betaproteobacteria</taxon>
        <taxon>Burkholderiales</taxon>
        <taxon>Comamonadaceae</taxon>
        <taxon>Variovorax</taxon>
    </lineage>
</organism>
<sequence>MNDWTQEVLGRLIEASEPSQVLEQISVAARHLGFEQCAYGLRTFVPFTRPQTRMLSTYDARWSHRYLEAGYLQIDPTVAHGVRSAAPVIWSDQVFRRTPQMWDEARSFGLRIGWAQSVFEPDARVGMLSLSRSSEPLTAAEMRAKDHWLQWLVNTAHRALMDHLGESPLAGSEPLTSRQVEVLRWTADGKTSAEIAVILGMSKSTVNYHLRNAIAKLHANNKNSAVALSSRLGVLN</sequence>
<keyword evidence="2" id="KW-0238">DNA-binding</keyword>
<keyword evidence="1" id="KW-0805">Transcription regulation</keyword>
<accession>A0A3S0GVS0</accession>
<comment type="caution">
    <text evidence="5">The sequence shown here is derived from an EMBL/GenBank/DDBJ whole genome shotgun (WGS) entry which is preliminary data.</text>
</comment>
<keyword evidence="6" id="KW-1185">Reference proteome</keyword>
<dbReference type="InterPro" id="IPR000792">
    <property type="entry name" value="Tscrpt_reg_LuxR_C"/>
</dbReference>
<evidence type="ECO:0000313" key="6">
    <source>
        <dbReference type="Proteomes" id="UP000267418"/>
    </source>
</evidence>
<dbReference type="PANTHER" id="PTHR44688:SF16">
    <property type="entry name" value="DNA-BINDING TRANSCRIPTIONAL ACTIVATOR DEVR_DOSR"/>
    <property type="match status" value="1"/>
</dbReference>
<dbReference type="Proteomes" id="UP000267418">
    <property type="component" value="Unassembled WGS sequence"/>
</dbReference>
<dbReference type="SUPFAM" id="SSF75516">
    <property type="entry name" value="Pheromone-binding domain of LuxR-like quorum-sensing transcription factors"/>
    <property type="match status" value="1"/>
</dbReference>
<evidence type="ECO:0000313" key="5">
    <source>
        <dbReference type="EMBL" id="RTQ33023.1"/>
    </source>
</evidence>
<dbReference type="RefSeq" id="WP_126472277.1">
    <property type="nucleotide sequence ID" value="NZ_RXOE01000005.1"/>
</dbReference>
<dbReference type="InterPro" id="IPR036693">
    <property type="entry name" value="TF_LuxR_autoind-bd_dom_sf"/>
</dbReference>
<dbReference type="PROSITE" id="PS00622">
    <property type="entry name" value="HTH_LUXR_1"/>
    <property type="match status" value="1"/>
</dbReference>
<evidence type="ECO:0000259" key="4">
    <source>
        <dbReference type="PROSITE" id="PS50043"/>
    </source>
</evidence>
<gene>
    <name evidence="5" type="ORF">EJP69_20245</name>
</gene>
<dbReference type="OrthoDB" id="9774661at2"/>
<dbReference type="PRINTS" id="PR00038">
    <property type="entry name" value="HTHLUXR"/>
</dbReference>
<dbReference type="GO" id="GO:0006355">
    <property type="term" value="P:regulation of DNA-templated transcription"/>
    <property type="evidence" value="ECO:0007669"/>
    <property type="project" value="InterPro"/>
</dbReference>
<evidence type="ECO:0000256" key="3">
    <source>
        <dbReference type="ARBA" id="ARBA00023163"/>
    </source>
</evidence>
<dbReference type="PANTHER" id="PTHR44688">
    <property type="entry name" value="DNA-BINDING TRANSCRIPTIONAL ACTIVATOR DEVR_DOSR"/>
    <property type="match status" value="1"/>
</dbReference>